<dbReference type="CDD" id="cd03033">
    <property type="entry name" value="ArsC_15kD"/>
    <property type="match status" value="1"/>
</dbReference>
<dbReference type="Proteomes" id="UP000298774">
    <property type="component" value="Chromosome"/>
</dbReference>
<dbReference type="InterPro" id="IPR006660">
    <property type="entry name" value="Arsenate_reductase-like"/>
</dbReference>
<dbReference type="PANTHER" id="PTHR30041">
    <property type="entry name" value="ARSENATE REDUCTASE"/>
    <property type="match status" value="1"/>
</dbReference>
<dbReference type="SMR" id="A0A0N7I873"/>
<dbReference type="InterPro" id="IPR036249">
    <property type="entry name" value="Thioredoxin-like_sf"/>
</dbReference>
<dbReference type="KEGG" id="abf:AMK58_04680"/>
<dbReference type="EMBL" id="JAWXYC010000004">
    <property type="protein sequence ID" value="MDX5953430.1"/>
    <property type="molecule type" value="Genomic_DNA"/>
</dbReference>
<evidence type="ECO:0000256" key="2">
    <source>
        <dbReference type="PROSITE-ProRule" id="PRU01282"/>
    </source>
</evidence>
<keyword evidence="6" id="KW-1185">Reference proteome</keyword>
<protein>
    <submittedName>
        <fullName evidence="3">ArsC/Spx/MgsR family protein</fullName>
    </submittedName>
</protein>
<evidence type="ECO:0000313" key="6">
    <source>
        <dbReference type="Proteomes" id="UP001277471"/>
    </source>
</evidence>
<reference evidence="4 5" key="1">
    <citation type="submission" date="2018-09" db="EMBL/GenBank/DDBJ databases">
        <title>Whole genome based analysis of evolution and adaptive divergence in Indian and Brazilian strains of Azospirillum brasilense.</title>
        <authorList>
            <person name="Singh C."/>
            <person name="Tripathi A.K."/>
        </authorList>
    </citation>
    <scope>NUCLEOTIDE SEQUENCE [LARGE SCALE GENOMIC DNA]</scope>
    <source>
        <strain evidence="4 5">MTCC4038</strain>
    </source>
</reference>
<dbReference type="Gene3D" id="3.40.30.10">
    <property type="entry name" value="Glutaredoxin"/>
    <property type="match status" value="1"/>
</dbReference>
<dbReference type="InterPro" id="IPR006503">
    <property type="entry name" value="Nase-assoc"/>
</dbReference>
<dbReference type="RefSeq" id="WP_035672291.1">
    <property type="nucleotide sequence ID" value="NZ_CP012914.1"/>
</dbReference>
<comment type="similarity">
    <text evidence="1 2">Belongs to the ArsC family.</text>
</comment>
<dbReference type="NCBIfam" id="TIGR01616">
    <property type="entry name" value="nitro_assoc"/>
    <property type="match status" value="1"/>
</dbReference>
<gene>
    <name evidence="4" type="ORF">D3868_12780</name>
    <name evidence="3" type="ORF">SIM66_19835</name>
</gene>
<organism evidence="4 5">
    <name type="scientific">Azospirillum brasilense</name>
    <dbReference type="NCBI Taxonomy" id="192"/>
    <lineage>
        <taxon>Bacteria</taxon>
        <taxon>Pseudomonadati</taxon>
        <taxon>Pseudomonadota</taxon>
        <taxon>Alphaproteobacteria</taxon>
        <taxon>Rhodospirillales</taxon>
        <taxon>Azospirillaceae</taxon>
        <taxon>Azospirillum</taxon>
    </lineage>
</organism>
<dbReference type="Pfam" id="PF03960">
    <property type="entry name" value="ArsC"/>
    <property type="match status" value="1"/>
</dbReference>
<dbReference type="GeneID" id="56451756"/>
<accession>A0A0N7I873</accession>
<reference evidence="3 6" key="2">
    <citation type="submission" date="2023-11" db="EMBL/GenBank/DDBJ databases">
        <title>MicrobeMod: A computational toolkit for identifying prokaryotic methylation and restriction-modification with nanopore sequencing.</title>
        <authorList>
            <person name="Crits-Christoph A."/>
            <person name="Kang S.C."/>
            <person name="Lee H."/>
            <person name="Ostrov N."/>
        </authorList>
    </citation>
    <scope>NUCLEOTIDE SEQUENCE [LARGE SCALE GENOMIC DNA]</scope>
    <source>
        <strain evidence="3 6">ATCC 29145</strain>
    </source>
</reference>
<dbReference type="SUPFAM" id="SSF52833">
    <property type="entry name" value="Thioredoxin-like"/>
    <property type="match status" value="1"/>
</dbReference>
<sequence length="143" mass="15465">MADVIFFEKPGCAGNNRQKALLAEAGHTVHARDLLSEPWTADRLRSFFGDRPVAEWFNRAAPAVKSGEVDPDALDEAAALALMLRTPLLIRRPLMQVGDRRDCGFEAERVDAWIGLAAGAPEGKLEGCARAGMPPCPPPKTTD</sequence>
<dbReference type="PANTHER" id="PTHR30041:SF8">
    <property type="entry name" value="PROTEIN YFFB"/>
    <property type="match status" value="1"/>
</dbReference>
<evidence type="ECO:0000313" key="5">
    <source>
        <dbReference type="Proteomes" id="UP000298774"/>
    </source>
</evidence>
<evidence type="ECO:0000313" key="4">
    <source>
        <dbReference type="EMBL" id="QCO10228.1"/>
    </source>
</evidence>
<dbReference type="Proteomes" id="UP001277471">
    <property type="component" value="Unassembled WGS sequence"/>
</dbReference>
<evidence type="ECO:0000256" key="1">
    <source>
        <dbReference type="ARBA" id="ARBA00007198"/>
    </source>
</evidence>
<dbReference type="PROSITE" id="PS51353">
    <property type="entry name" value="ARSC"/>
    <property type="match status" value="1"/>
</dbReference>
<name>A0A0N7I873_AZOBR</name>
<evidence type="ECO:0000313" key="3">
    <source>
        <dbReference type="EMBL" id="MDX5953430.1"/>
    </source>
</evidence>
<dbReference type="AlphaFoldDB" id="A0A0N7I873"/>
<dbReference type="EMBL" id="CP032339">
    <property type="protein sequence ID" value="QCO10228.1"/>
    <property type="molecule type" value="Genomic_DNA"/>
</dbReference>
<proteinExistence type="inferred from homology"/>